<gene>
    <name evidence="1" type="ORF">KL86DPRO_40079</name>
</gene>
<protein>
    <submittedName>
        <fullName evidence="1">Uncharacterized protein</fullName>
    </submittedName>
</protein>
<evidence type="ECO:0000313" key="1">
    <source>
        <dbReference type="EMBL" id="SBW08350.1"/>
    </source>
</evidence>
<dbReference type="EMBL" id="FLUQ01000004">
    <property type="protein sequence ID" value="SBW08350.1"/>
    <property type="molecule type" value="Genomic_DNA"/>
</dbReference>
<proteinExistence type="predicted"/>
<accession>A0A212K9H1</accession>
<sequence length="79" mass="9216">MEIHGWPTDSLKRLRVCHLKCIHKKDIATGKGRRSVYGLSLFYVFHNILERIGMRKLKTIRPPLICANSIYSLKNLPRL</sequence>
<organism evidence="1">
    <name type="scientific">uncultured delta proteobacterium</name>
    <dbReference type="NCBI Taxonomy" id="34034"/>
    <lineage>
        <taxon>Bacteria</taxon>
        <taxon>Deltaproteobacteria</taxon>
        <taxon>environmental samples</taxon>
    </lineage>
</organism>
<reference evidence="1" key="1">
    <citation type="submission" date="2016-04" db="EMBL/GenBank/DDBJ databases">
        <authorList>
            <person name="Evans L.H."/>
            <person name="Alamgir A."/>
            <person name="Owens N."/>
            <person name="Weber N.D."/>
            <person name="Virtaneva K."/>
            <person name="Barbian K."/>
            <person name="Babar A."/>
            <person name="Rosenke K."/>
        </authorList>
    </citation>
    <scope>NUCLEOTIDE SEQUENCE</scope>
    <source>
        <strain evidence="1">86</strain>
    </source>
</reference>
<name>A0A212K9H1_9DELT</name>
<dbReference type="AlphaFoldDB" id="A0A212K9H1"/>